<evidence type="ECO:0000259" key="8">
    <source>
        <dbReference type="Pfam" id="PF04042"/>
    </source>
</evidence>
<organism evidence="11 12">
    <name type="scientific">Biomphalaria glabrata</name>
    <name type="common">Bloodfluke planorb</name>
    <name type="synonym">Freshwater snail</name>
    <dbReference type="NCBI Taxonomy" id="6526"/>
    <lineage>
        <taxon>Eukaryota</taxon>
        <taxon>Metazoa</taxon>
        <taxon>Spiralia</taxon>
        <taxon>Lophotrochozoa</taxon>
        <taxon>Mollusca</taxon>
        <taxon>Gastropoda</taxon>
        <taxon>Heterobranchia</taxon>
        <taxon>Euthyneura</taxon>
        <taxon>Panpulmonata</taxon>
        <taxon>Hygrophila</taxon>
        <taxon>Lymnaeoidea</taxon>
        <taxon>Planorbidae</taxon>
        <taxon>Biomphalaria</taxon>
    </lineage>
</organism>
<gene>
    <name evidence="11" type="primary">106055399</name>
</gene>
<keyword evidence="4 6" id="KW-0235">DNA replication</keyword>
<dbReference type="Gene3D" id="3.60.21.60">
    <property type="match status" value="2"/>
</dbReference>
<dbReference type="InterPro" id="IPR007185">
    <property type="entry name" value="DNA_pol_a/d/e_bsu"/>
</dbReference>
<dbReference type="PANTHER" id="PTHR23061">
    <property type="entry name" value="DNA POLYMERASE 2 ALPHA 70 KDA SUBUNIT"/>
    <property type="match status" value="1"/>
</dbReference>
<accession>A0A2C9KJI2</accession>
<dbReference type="FunFam" id="3.60.21.60:FF:000003">
    <property type="entry name" value="DNA polymerase alpha subunit B"/>
    <property type="match status" value="1"/>
</dbReference>
<dbReference type="InterPro" id="IPR043034">
    <property type="entry name" value="DNA_pol_alpha_B_N_sf"/>
</dbReference>
<evidence type="ECO:0000256" key="6">
    <source>
        <dbReference type="PIRNR" id="PIRNR018300"/>
    </source>
</evidence>
<evidence type="ECO:0000256" key="5">
    <source>
        <dbReference type="ARBA" id="ARBA00023242"/>
    </source>
</evidence>
<name>A0A2C9KJI2_BIOGL</name>
<dbReference type="GO" id="GO:0006270">
    <property type="term" value="P:DNA replication initiation"/>
    <property type="evidence" value="ECO:0007669"/>
    <property type="project" value="TreeGrafter"/>
</dbReference>
<dbReference type="Pfam" id="PF04042">
    <property type="entry name" value="DNA_pol_E_B"/>
    <property type="match status" value="1"/>
</dbReference>
<dbReference type="STRING" id="6526.A0A2C9KJI2"/>
<dbReference type="Gene3D" id="1.10.8.530">
    <property type="entry name" value="DNA polymerase alpha-primase, subunit B, N-terminal domain"/>
    <property type="match status" value="1"/>
</dbReference>
<reference evidence="11" key="1">
    <citation type="submission" date="2020-05" db="UniProtKB">
        <authorList>
            <consortium name="EnsemblMetazoa"/>
        </authorList>
    </citation>
    <scope>IDENTIFICATION</scope>
    <source>
        <strain evidence="11">BB02</strain>
    </source>
</reference>
<dbReference type="Pfam" id="PF22062">
    <property type="entry name" value="OB_DPOA2"/>
    <property type="match status" value="1"/>
</dbReference>
<dbReference type="OrthoDB" id="336885at2759"/>
<evidence type="ECO:0000256" key="1">
    <source>
        <dbReference type="ARBA" id="ARBA00004123"/>
    </source>
</evidence>
<proteinExistence type="inferred from homology"/>
<dbReference type="VEuPathDB" id="VectorBase:BGLB020355"/>
<evidence type="ECO:0000259" key="9">
    <source>
        <dbReference type="Pfam" id="PF08418"/>
    </source>
</evidence>
<dbReference type="InterPro" id="IPR013627">
    <property type="entry name" value="Pol_alpha_B_N"/>
</dbReference>
<dbReference type="Proteomes" id="UP000076420">
    <property type="component" value="Unassembled WGS sequence"/>
</dbReference>
<keyword evidence="5 6" id="KW-0539">Nucleus</keyword>
<evidence type="ECO:0000313" key="11">
    <source>
        <dbReference type="EnsemblMetazoa" id="BGLB020355-PA"/>
    </source>
</evidence>
<dbReference type="PIRSF" id="PIRSF018300">
    <property type="entry name" value="DNA_pol_alph_2"/>
    <property type="match status" value="1"/>
</dbReference>
<dbReference type="AlphaFoldDB" id="A0A2C9KJI2"/>
<dbReference type="VEuPathDB" id="VectorBase:BGLAX_042055"/>
<feature type="domain" description="DNA polymerase alpha subunit B N-terminal" evidence="9">
    <location>
        <begin position="7"/>
        <end position="72"/>
    </location>
</feature>
<feature type="compositionally biased region" description="Polar residues" evidence="7">
    <location>
        <begin position="158"/>
        <end position="171"/>
    </location>
</feature>
<evidence type="ECO:0000256" key="4">
    <source>
        <dbReference type="ARBA" id="ARBA00022705"/>
    </source>
</evidence>
<dbReference type="RefSeq" id="XP_013067094.2">
    <property type="nucleotide sequence ID" value="XM_013211640.2"/>
</dbReference>
<dbReference type="InterPro" id="IPR016722">
    <property type="entry name" value="DNA_pol_alpha_bsu"/>
</dbReference>
<comment type="function">
    <text evidence="6">Accessory subunit of the DNA polymerase alpha complex (also known as the alpha DNA polymerase-primase complex) which plays an essential role in the initiation of DNA synthesis.</text>
</comment>
<dbReference type="GO" id="GO:0005658">
    <property type="term" value="C:alpha DNA polymerase:primase complex"/>
    <property type="evidence" value="ECO:0007669"/>
    <property type="project" value="TreeGrafter"/>
</dbReference>
<dbReference type="KEGG" id="bgt:106055399"/>
<evidence type="ECO:0000259" key="10">
    <source>
        <dbReference type="Pfam" id="PF22062"/>
    </source>
</evidence>
<feature type="region of interest" description="Disordered" evidence="7">
    <location>
        <begin position="152"/>
        <end position="171"/>
    </location>
</feature>
<feature type="domain" description="DNA polymerase alpha subunit B OB" evidence="10">
    <location>
        <begin position="221"/>
        <end position="324"/>
    </location>
</feature>
<dbReference type="PANTHER" id="PTHR23061:SF12">
    <property type="entry name" value="DNA POLYMERASE ALPHA SUBUNIT B"/>
    <property type="match status" value="1"/>
</dbReference>
<sequence>MAGVTCEEISDAFDIFGEDVDNDQLSKLRELCLSYDIDANGLVNNWMAFSSTRKVDLTIENILIFDREWLQKKLSGLHKKNQKPKNNVSLNNGTVDSISDDQIEIIGTYATPEQKKHLLQVKRQLTPEDVTNSNKRFVGLNRSPTVTAAYSPKVMTPAGSTPSSKFSSRSNSGDVVQTFGSMNDFSWQGEVQMVKITPFSSEVTLDSNTKYMFQKMHEKASVLNDIIQDMSTLLQNAHGIEELSHVALPSQESVTVAGRICCDSIGRLNNQSVLLEGSHETSSGKCISLDLSEVTNYSLFPGQILTCEGVNNTGKKLVVQKIYPTVPLPFSEFTNKHCSGKLRIYIAVGPYTPSDVLDYSPLSELMKKIVQDKPDLCILMGPFVDIKHVLINSGELLDTFQELFIKQMEEIGRATQGLGTKIVIVPSCRDAHHFFSVYPQPGFSIPEYNANGSKRSHAELELTKHLNFVSDPCTLSVNNIVIGLTSTDILMHLTKSEISLGQIGKMDRIGRLTQHVLHQHSYYPLYPPLEDVNLDYELYDAHGKLPITPHLLILPSDLKAFIKNIDGCCCVNPGRLTTGTVGGTFAQICINTDMLPDKIQPAEACSGQIVRV</sequence>
<dbReference type="Pfam" id="PF08418">
    <property type="entry name" value="Pol_alpha_B_N"/>
    <property type="match status" value="1"/>
</dbReference>
<comment type="subcellular location">
    <subcellularLocation>
        <location evidence="1 6">Nucleus</location>
    </subcellularLocation>
</comment>
<evidence type="ECO:0000313" key="12">
    <source>
        <dbReference type="Proteomes" id="UP000076420"/>
    </source>
</evidence>
<comment type="similarity">
    <text evidence="2 6">Belongs to the DNA polymerase alpha subunit B family.</text>
</comment>
<evidence type="ECO:0000256" key="2">
    <source>
        <dbReference type="ARBA" id="ARBA00007299"/>
    </source>
</evidence>
<feature type="domain" description="DNA polymerase alpha/delta/epsilon subunit B" evidence="8">
    <location>
        <begin position="344"/>
        <end position="563"/>
    </location>
</feature>
<evidence type="ECO:0000256" key="7">
    <source>
        <dbReference type="SAM" id="MobiDB-lite"/>
    </source>
</evidence>
<dbReference type="EnsemblMetazoa" id="BGLB020355-RA">
    <property type="protein sequence ID" value="BGLB020355-PA"/>
    <property type="gene ID" value="BGLB020355"/>
</dbReference>
<dbReference type="InterPro" id="IPR054300">
    <property type="entry name" value="OB_DPOA2"/>
</dbReference>
<evidence type="ECO:0000256" key="3">
    <source>
        <dbReference type="ARBA" id="ARBA00018596"/>
    </source>
</evidence>
<dbReference type="GO" id="GO:0003677">
    <property type="term" value="F:DNA binding"/>
    <property type="evidence" value="ECO:0007669"/>
    <property type="project" value="InterPro"/>
</dbReference>
<protein>
    <recommendedName>
        <fullName evidence="3 6">DNA polymerase alpha subunit B</fullName>
    </recommendedName>
</protein>